<comment type="subcellular location">
    <subcellularLocation>
        <location evidence="9">Cell membrane</location>
        <topology evidence="9">Single-pass membrane protein</topology>
    </subcellularLocation>
    <subcellularLocation>
        <location evidence="1">Membrane</location>
        <topology evidence="1">Single-pass membrane protein</topology>
    </subcellularLocation>
</comment>
<dbReference type="NCBIfam" id="TIGR01410">
    <property type="entry name" value="tatB"/>
    <property type="match status" value="1"/>
</dbReference>
<dbReference type="HAMAP" id="MF_00237">
    <property type="entry name" value="TatB"/>
    <property type="match status" value="1"/>
</dbReference>
<feature type="compositionally biased region" description="Low complexity" evidence="10">
    <location>
        <begin position="142"/>
        <end position="164"/>
    </location>
</feature>
<proteinExistence type="inferred from homology"/>
<evidence type="ECO:0000313" key="13">
    <source>
        <dbReference type="Proteomes" id="UP000562984"/>
    </source>
</evidence>
<comment type="caution">
    <text evidence="12">The sequence shown here is derived from an EMBL/GenBank/DDBJ whole genome shotgun (WGS) entry which is preliminary data.</text>
</comment>
<dbReference type="PRINTS" id="PR01506">
    <property type="entry name" value="TATBPROTEIN"/>
</dbReference>
<reference evidence="12 13" key="1">
    <citation type="submission" date="2020-05" db="EMBL/GenBank/DDBJ databases">
        <title>Nakamurella sp. DB0629 isolated from air conditioner.</title>
        <authorList>
            <person name="Kim D.H."/>
            <person name="Kim D.-U."/>
        </authorList>
    </citation>
    <scope>NUCLEOTIDE SEQUENCE [LARGE SCALE GENOMIC DNA]</scope>
    <source>
        <strain evidence="12 13">DB0629</strain>
    </source>
</reference>
<evidence type="ECO:0000313" key="12">
    <source>
        <dbReference type="EMBL" id="NNG34187.1"/>
    </source>
</evidence>
<keyword evidence="13" id="KW-1185">Reference proteome</keyword>
<feature type="compositionally biased region" description="Low complexity" evidence="10">
    <location>
        <begin position="184"/>
        <end position="218"/>
    </location>
</feature>
<comment type="subunit">
    <text evidence="9">The Tat system comprises two distinct complexes: a TatABC complex, containing multiple copies of TatA, TatB and TatC subunits, and a separate TatA complex, containing only TatA subunits. Substrates initially bind to the TatABC complex, which probably triggers association of the separate TatA complex to form the active translocon.</text>
</comment>
<gene>
    <name evidence="9 12" type="primary">tatB</name>
    <name evidence="12" type="ORF">HKD39_00330</name>
</gene>
<evidence type="ECO:0000256" key="10">
    <source>
        <dbReference type="SAM" id="MobiDB-lite"/>
    </source>
</evidence>
<evidence type="ECO:0000256" key="4">
    <source>
        <dbReference type="ARBA" id="ARBA00022692"/>
    </source>
</evidence>
<feature type="region of interest" description="Disordered" evidence="10">
    <location>
        <begin position="120"/>
        <end position="226"/>
    </location>
</feature>
<organism evidence="12 13">
    <name type="scientific">Nakamurella aerolata</name>
    <dbReference type="NCBI Taxonomy" id="1656892"/>
    <lineage>
        <taxon>Bacteria</taxon>
        <taxon>Bacillati</taxon>
        <taxon>Actinomycetota</taxon>
        <taxon>Actinomycetes</taxon>
        <taxon>Nakamurellales</taxon>
        <taxon>Nakamurellaceae</taxon>
        <taxon>Nakamurella</taxon>
    </lineage>
</organism>
<dbReference type="GO" id="GO:0043953">
    <property type="term" value="P:protein transport by the Tat complex"/>
    <property type="evidence" value="ECO:0007669"/>
    <property type="project" value="UniProtKB-UniRule"/>
</dbReference>
<evidence type="ECO:0000256" key="5">
    <source>
        <dbReference type="ARBA" id="ARBA00022927"/>
    </source>
</evidence>
<feature type="transmembrane region" description="Helical" evidence="11">
    <location>
        <begin position="6"/>
        <end position="33"/>
    </location>
</feature>
<keyword evidence="2 9" id="KW-0813">Transport</keyword>
<name>A0A849A284_9ACTN</name>
<dbReference type="GO" id="GO:0033281">
    <property type="term" value="C:TAT protein transport complex"/>
    <property type="evidence" value="ECO:0007669"/>
    <property type="project" value="UniProtKB-UniRule"/>
</dbReference>
<comment type="function">
    <text evidence="9">Part of the twin-arginine translocation (Tat) system that transports large folded proteins containing a characteristic twin-arginine motif in their signal peptide across membranes. Together with TatC, TatB is part of a receptor directly interacting with Tat signal peptides. TatB may form an oligomeric binding site that transiently accommodates folded Tat precursor proteins before their translocation.</text>
</comment>
<evidence type="ECO:0000256" key="11">
    <source>
        <dbReference type="SAM" id="Phobius"/>
    </source>
</evidence>
<keyword evidence="4 9" id="KW-0812">Transmembrane</keyword>
<keyword evidence="3 9" id="KW-1003">Cell membrane</keyword>
<evidence type="ECO:0000256" key="9">
    <source>
        <dbReference type="HAMAP-Rule" id="MF_00237"/>
    </source>
</evidence>
<dbReference type="AlphaFoldDB" id="A0A849A284"/>
<keyword evidence="8 9" id="KW-0472">Membrane</keyword>
<dbReference type="InterPro" id="IPR018448">
    <property type="entry name" value="TatB"/>
</dbReference>
<evidence type="ECO:0000256" key="3">
    <source>
        <dbReference type="ARBA" id="ARBA00022475"/>
    </source>
</evidence>
<evidence type="ECO:0000256" key="8">
    <source>
        <dbReference type="ARBA" id="ARBA00023136"/>
    </source>
</evidence>
<sequence length="226" mass="23153">MFGLSWTQILLIVVIGVFLLGPERIPVAVQWVFSSLRKVREMATGAQQQLHSEFGGEIAELRRQVSELQSLRDMKELQELRQLRDLHPKNLISRGIFGDAPAPSSAGGALGINPGEAKSLFAAPDTPGPSLTSMVKPDPIKPVSAGAPEPVPAAAAPDPLPGAVHPTPAQQHGAGQQPVPDPLPSSGVPVADPAPAAGASQPGGDPLPSVAAAAAPAGDPLPLPRG</sequence>
<comment type="similarity">
    <text evidence="9">Belongs to the TatB family.</text>
</comment>
<protein>
    <recommendedName>
        <fullName evidence="9">Sec-independent protein translocase protein TatB</fullName>
    </recommendedName>
</protein>
<dbReference type="RefSeq" id="WP_171197872.1">
    <property type="nucleotide sequence ID" value="NZ_JABEND010000001.1"/>
</dbReference>
<keyword evidence="7 9" id="KW-0811">Translocation</keyword>
<dbReference type="EMBL" id="JABEND010000001">
    <property type="protein sequence ID" value="NNG34187.1"/>
    <property type="molecule type" value="Genomic_DNA"/>
</dbReference>
<keyword evidence="6 9" id="KW-1133">Transmembrane helix</keyword>
<accession>A0A849A284</accession>
<dbReference type="Gene3D" id="1.20.5.3310">
    <property type="match status" value="1"/>
</dbReference>
<dbReference type="GO" id="GO:0008320">
    <property type="term" value="F:protein transmembrane transporter activity"/>
    <property type="evidence" value="ECO:0007669"/>
    <property type="project" value="UniProtKB-UniRule"/>
</dbReference>
<evidence type="ECO:0000256" key="7">
    <source>
        <dbReference type="ARBA" id="ARBA00023010"/>
    </source>
</evidence>
<dbReference type="Proteomes" id="UP000562984">
    <property type="component" value="Unassembled WGS sequence"/>
</dbReference>
<evidence type="ECO:0000256" key="1">
    <source>
        <dbReference type="ARBA" id="ARBA00004167"/>
    </source>
</evidence>
<dbReference type="InterPro" id="IPR003369">
    <property type="entry name" value="TatA/B/E"/>
</dbReference>
<evidence type="ECO:0000256" key="2">
    <source>
        <dbReference type="ARBA" id="ARBA00022448"/>
    </source>
</evidence>
<dbReference type="Pfam" id="PF02416">
    <property type="entry name" value="TatA_B_E"/>
    <property type="match status" value="1"/>
</dbReference>
<keyword evidence="5 9" id="KW-0653">Protein transport</keyword>
<evidence type="ECO:0000256" key="6">
    <source>
        <dbReference type="ARBA" id="ARBA00022989"/>
    </source>
</evidence>